<evidence type="ECO:0000256" key="1">
    <source>
        <dbReference type="ARBA" id="ARBA00004651"/>
    </source>
</evidence>
<dbReference type="InterPro" id="IPR050448">
    <property type="entry name" value="OpgB/LTA_synthase_biosynth"/>
</dbReference>
<sequence>MEQKVNKVNKNIKSKIIFTVLVAGGVLNDLVLRALTVGGPLYWKPIITSISMMTLIGVLSFLISNKRRNKVCISVSAFLGILNSVNYSYYKYYSSFISFSLFKQLKQFKKLGNSVMEAFDFKILIFLIPTIILIVVIKKLNKIESIHENIVDSKRQLLKPFTIGILLLSMVTMTLTSTDFSRLVKQWNRPYLVEQLGVYSYTVADFIKSFSFSVSLTKPPKLQQEEVSTIFEDLVEDNSNSRIENEYSNIFKGRDVYVIHYESAQSFAMEQEFSDGPVTPFLNKMASEGLYFDNFYPQHSVGTSSDSEFTFNTSLLPINNGTVFITHADREYMSLQKLLKKEGYHTMSMHGNVGDFWNRNIMYEALDYDRFYSKDDYEIDEEIGLGLSDMSFFRQSIDIIKGLKEEDKDTPIMATLITLTNHYPFNDLEHYGEFNVDHMEDTDIANYFKSFHYADKALQSFIEGMDKEGLLDNAVVVLYGDHHAKISKEDFTLLYNYDETTGEFRHRDDPDYVSISGAFNKQLKRTPFIIWTKDQKVNEVVSTPMGMVDALPTLGNMLGIFNPYQLGKDMMNLEDNTVVFPDGDWVNNEYFYSASSSKLYGIESNELIEEPEAIIAEVDVDKKIELSNNIIDNNLIRYFNVLLANNKPNGHIVESDIDKM</sequence>
<feature type="transmembrane region" description="Helical" evidence="11">
    <location>
        <begin position="157"/>
        <end position="176"/>
    </location>
</feature>
<dbReference type="EMBL" id="JACRTK010000001">
    <property type="protein sequence ID" value="MBC8590372.1"/>
    <property type="molecule type" value="Genomic_DNA"/>
</dbReference>
<name>A0A926EZG2_9FIRM</name>
<evidence type="ECO:0000256" key="8">
    <source>
        <dbReference type="PIRSR" id="PIRSR005091-1"/>
    </source>
</evidence>
<feature type="binding site" evidence="10">
    <location>
        <position position="262"/>
    </location>
    <ligand>
        <name>Mn(2+)</name>
        <dbReference type="ChEBI" id="CHEBI:29035"/>
    </ligand>
</feature>
<dbReference type="PIRSF" id="PIRSF005091">
    <property type="entry name" value="Mmb_sulf_HI1246"/>
    <property type="match status" value="1"/>
</dbReference>
<keyword evidence="9" id="KW-0464">Manganese</keyword>
<keyword evidence="9" id="KW-0479">Metal-binding</keyword>
<evidence type="ECO:0000256" key="7">
    <source>
        <dbReference type="ARBA" id="ARBA00023136"/>
    </source>
</evidence>
<comment type="subcellular location">
    <subcellularLocation>
        <location evidence="1">Cell membrane</location>
        <topology evidence="1">Multi-pass membrane protein</topology>
    </subcellularLocation>
</comment>
<feature type="transmembrane region" description="Helical" evidence="11">
    <location>
        <begin position="71"/>
        <end position="90"/>
    </location>
</feature>
<comment type="pathway">
    <text evidence="2">Cell wall biogenesis; lipoteichoic acid biosynthesis.</text>
</comment>
<dbReference type="Gene3D" id="3.40.720.10">
    <property type="entry name" value="Alkaline Phosphatase, subunit A"/>
    <property type="match status" value="1"/>
</dbReference>
<evidence type="ECO:0000256" key="9">
    <source>
        <dbReference type="PIRSR" id="PIRSR005091-2"/>
    </source>
</evidence>
<dbReference type="CDD" id="cd16015">
    <property type="entry name" value="LTA_synthase"/>
    <property type="match status" value="1"/>
</dbReference>
<accession>A0A926EZG2</accession>
<feature type="binding site" evidence="10">
    <location>
        <position position="482"/>
    </location>
    <ligand>
        <name>Mn(2+)</name>
        <dbReference type="ChEBI" id="CHEBI:29035"/>
    </ligand>
</feature>
<dbReference type="RefSeq" id="WP_249323189.1">
    <property type="nucleotide sequence ID" value="NZ_JACRTK010000001.1"/>
</dbReference>
<dbReference type="Pfam" id="PF00884">
    <property type="entry name" value="Sulfatase"/>
    <property type="match status" value="1"/>
</dbReference>
<feature type="binding site" evidence="9">
    <location>
        <position position="422"/>
    </location>
    <ligand>
        <name>substrate</name>
    </ligand>
</feature>
<keyword evidence="6 11" id="KW-1133">Transmembrane helix</keyword>
<dbReference type="Gene3D" id="3.30.1120.170">
    <property type="match status" value="1"/>
</dbReference>
<comment type="similarity">
    <text evidence="3">Belongs to the LTA synthase family.</text>
</comment>
<evidence type="ECO:0000313" key="14">
    <source>
        <dbReference type="Proteomes" id="UP000601522"/>
    </source>
</evidence>
<dbReference type="GO" id="GO:0046872">
    <property type="term" value="F:metal ion binding"/>
    <property type="evidence" value="ECO:0007669"/>
    <property type="project" value="UniProtKB-KW"/>
</dbReference>
<evidence type="ECO:0000259" key="12">
    <source>
        <dbReference type="Pfam" id="PF00884"/>
    </source>
</evidence>
<dbReference type="InterPro" id="IPR012160">
    <property type="entry name" value="LtaS-like"/>
</dbReference>
<proteinExistence type="inferred from homology"/>
<evidence type="ECO:0000313" key="13">
    <source>
        <dbReference type="EMBL" id="MBC8590372.1"/>
    </source>
</evidence>
<evidence type="ECO:0000256" key="5">
    <source>
        <dbReference type="ARBA" id="ARBA00022692"/>
    </source>
</evidence>
<dbReference type="Proteomes" id="UP000601522">
    <property type="component" value="Unassembled WGS sequence"/>
</dbReference>
<keyword evidence="7 11" id="KW-0472">Membrane</keyword>
<evidence type="ECO:0000256" key="4">
    <source>
        <dbReference type="ARBA" id="ARBA00022475"/>
    </source>
</evidence>
<feature type="transmembrane region" description="Helical" evidence="11">
    <location>
        <begin position="16"/>
        <end position="35"/>
    </location>
</feature>
<evidence type="ECO:0000256" key="3">
    <source>
        <dbReference type="ARBA" id="ARBA00009983"/>
    </source>
</evidence>
<feature type="active site" evidence="8">
    <location>
        <position position="304"/>
    </location>
</feature>
<reference evidence="13 14" key="1">
    <citation type="submission" date="2020-08" db="EMBL/GenBank/DDBJ databases">
        <title>Genome public.</title>
        <authorList>
            <person name="Liu C."/>
            <person name="Sun Q."/>
        </authorList>
    </citation>
    <scope>NUCLEOTIDE SEQUENCE [LARGE SCALE GENOMIC DNA]</scope>
    <source>
        <strain evidence="13 14">NSJ-26</strain>
    </source>
</reference>
<evidence type="ECO:0000256" key="11">
    <source>
        <dbReference type="SAM" id="Phobius"/>
    </source>
</evidence>
<feature type="transmembrane region" description="Helical" evidence="11">
    <location>
        <begin position="41"/>
        <end position="64"/>
    </location>
</feature>
<dbReference type="PANTHER" id="PTHR47371">
    <property type="entry name" value="LIPOTEICHOIC ACID SYNTHASE"/>
    <property type="match status" value="1"/>
</dbReference>
<dbReference type="InterPro" id="IPR017850">
    <property type="entry name" value="Alkaline_phosphatase_core_sf"/>
</dbReference>
<evidence type="ECO:0000256" key="10">
    <source>
        <dbReference type="PIRSR" id="PIRSR005091-3"/>
    </source>
</evidence>
<dbReference type="InterPro" id="IPR000917">
    <property type="entry name" value="Sulfatase_N"/>
</dbReference>
<keyword evidence="4" id="KW-1003">Cell membrane</keyword>
<evidence type="ECO:0000256" key="6">
    <source>
        <dbReference type="ARBA" id="ARBA00022989"/>
    </source>
</evidence>
<dbReference type="PANTHER" id="PTHR47371:SF3">
    <property type="entry name" value="PHOSPHOGLYCEROL TRANSFERASE I"/>
    <property type="match status" value="1"/>
</dbReference>
<feature type="domain" description="Sulfatase N-terminal" evidence="12">
    <location>
        <begin position="256"/>
        <end position="560"/>
    </location>
</feature>
<evidence type="ECO:0000256" key="2">
    <source>
        <dbReference type="ARBA" id="ARBA00004936"/>
    </source>
</evidence>
<dbReference type="SUPFAM" id="SSF53649">
    <property type="entry name" value="Alkaline phosphatase-like"/>
    <property type="match status" value="1"/>
</dbReference>
<keyword evidence="14" id="KW-1185">Reference proteome</keyword>
<organism evidence="13 14">
    <name type="scientific">Wansuia hejianensis</name>
    <dbReference type="NCBI Taxonomy" id="2763667"/>
    <lineage>
        <taxon>Bacteria</taxon>
        <taxon>Bacillati</taxon>
        <taxon>Bacillota</taxon>
        <taxon>Clostridia</taxon>
        <taxon>Lachnospirales</taxon>
        <taxon>Lachnospiraceae</taxon>
        <taxon>Wansuia</taxon>
    </lineage>
</organism>
<protein>
    <submittedName>
        <fullName evidence="13">LTA synthase family protein</fullName>
    </submittedName>
</protein>
<feature type="transmembrane region" description="Helical" evidence="11">
    <location>
        <begin position="119"/>
        <end position="137"/>
    </location>
</feature>
<dbReference type="AlphaFoldDB" id="A0A926EZG2"/>
<comment type="caution">
    <text evidence="13">The sequence shown here is derived from an EMBL/GenBank/DDBJ whole genome shotgun (WGS) entry which is preliminary data.</text>
</comment>
<dbReference type="GO" id="GO:0005886">
    <property type="term" value="C:plasma membrane"/>
    <property type="evidence" value="ECO:0007669"/>
    <property type="project" value="UniProtKB-SubCell"/>
</dbReference>
<feature type="binding site" evidence="10">
    <location>
        <position position="481"/>
    </location>
    <ligand>
        <name>Mn(2+)</name>
        <dbReference type="ChEBI" id="CHEBI:29035"/>
    </ligand>
</feature>
<keyword evidence="5 11" id="KW-0812">Transmembrane</keyword>
<gene>
    <name evidence="13" type="ORF">H8689_04360</name>
</gene>